<dbReference type="EMBL" id="CP045529">
    <property type="protein sequence ID" value="QFU99968.1"/>
    <property type="molecule type" value="Genomic_DNA"/>
</dbReference>
<keyword evidence="3" id="KW-1185">Reference proteome</keyword>
<protein>
    <recommendedName>
        <fullName evidence="1">DUF6457 domain-containing protein</fullName>
    </recommendedName>
</protein>
<evidence type="ECO:0000259" key="1">
    <source>
        <dbReference type="Pfam" id="PF20058"/>
    </source>
</evidence>
<dbReference type="RefSeq" id="WP_036947827.1">
    <property type="nucleotide sequence ID" value="NZ_BAABIH010000010.1"/>
</dbReference>
<dbReference type="Proteomes" id="UP000326702">
    <property type="component" value="Chromosome"/>
</dbReference>
<proteinExistence type="predicted"/>
<organism evidence="2 3">
    <name type="scientific">Luteimicrobium xylanilyticum</name>
    <dbReference type="NCBI Taxonomy" id="1133546"/>
    <lineage>
        <taxon>Bacteria</taxon>
        <taxon>Bacillati</taxon>
        <taxon>Actinomycetota</taxon>
        <taxon>Actinomycetes</taxon>
        <taxon>Micrococcales</taxon>
        <taxon>Luteimicrobium</taxon>
    </lineage>
</organism>
<dbReference type="InterPro" id="IPR045598">
    <property type="entry name" value="DUF6457"/>
</dbReference>
<evidence type="ECO:0000313" key="2">
    <source>
        <dbReference type="EMBL" id="QFU99968.1"/>
    </source>
</evidence>
<dbReference type="KEGG" id="lxl:KDY119_03504"/>
<dbReference type="AlphaFoldDB" id="A0A5P9QEQ7"/>
<feature type="domain" description="DUF6457" evidence="1">
    <location>
        <begin position="2"/>
        <end position="86"/>
    </location>
</feature>
<dbReference type="Pfam" id="PF20058">
    <property type="entry name" value="DUF6457"/>
    <property type="match status" value="1"/>
</dbReference>
<reference evidence="2 3" key="1">
    <citation type="submission" date="2019-10" db="EMBL/GenBank/DDBJ databases">
        <title>Genome sequence of Luteimicrobium xylanilyticum HY-24.</title>
        <authorList>
            <person name="Kim D.Y."/>
            <person name="Park H.-Y."/>
        </authorList>
    </citation>
    <scope>NUCLEOTIDE SEQUENCE [LARGE SCALE GENOMIC DNA]</scope>
    <source>
        <strain evidence="2 3">HY-24</strain>
    </source>
</reference>
<name>A0A5P9QEQ7_9MICO</name>
<gene>
    <name evidence="2" type="ORF">KDY119_03504</name>
</gene>
<sequence length="87" mass="8998">MKELDDWLQALADEVGFDPADVDVEAVLDLAGDAAHSVVRPAAPLTTYVAGYVVGLAAGRSTGDAPDSRAVLDRIAAFARAWGDAEA</sequence>
<accession>A0A5P9QEQ7</accession>
<evidence type="ECO:0000313" key="3">
    <source>
        <dbReference type="Proteomes" id="UP000326702"/>
    </source>
</evidence>
<dbReference type="OrthoDB" id="4408226at2"/>